<dbReference type="InterPro" id="IPR013542">
    <property type="entry name" value="QueG_DUF1730"/>
</dbReference>
<evidence type="ECO:0000256" key="8">
    <source>
        <dbReference type="ARBA" id="ARBA00023014"/>
    </source>
</evidence>
<evidence type="ECO:0000256" key="3">
    <source>
        <dbReference type="ARBA" id="ARBA00022694"/>
    </source>
</evidence>
<dbReference type="EMBL" id="AZQP01000009">
    <property type="protein sequence ID" value="EYE89059.1"/>
    <property type="molecule type" value="Genomic_DNA"/>
</dbReference>
<keyword evidence="2" id="KW-0963">Cytoplasm</keyword>
<dbReference type="AlphaFoldDB" id="A0A017RXG1"/>
<dbReference type="PANTHER" id="PTHR30002:SF4">
    <property type="entry name" value="EPOXYQUEUOSINE REDUCTASE"/>
    <property type="match status" value="1"/>
</dbReference>
<evidence type="ECO:0000256" key="6">
    <source>
        <dbReference type="ARBA" id="ARBA00023002"/>
    </source>
</evidence>
<keyword evidence="11" id="KW-1185">Reference proteome</keyword>
<dbReference type="Pfam" id="PF08331">
    <property type="entry name" value="QueG_DUF1730"/>
    <property type="match status" value="1"/>
</dbReference>
<dbReference type="PROSITE" id="PS00198">
    <property type="entry name" value="4FE4S_FER_1"/>
    <property type="match status" value="1"/>
</dbReference>
<dbReference type="GO" id="GO:0051539">
    <property type="term" value="F:4 iron, 4 sulfur cluster binding"/>
    <property type="evidence" value="ECO:0007669"/>
    <property type="project" value="UniProtKB-KW"/>
</dbReference>
<evidence type="ECO:0000256" key="7">
    <source>
        <dbReference type="ARBA" id="ARBA00023004"/>
    </source>
</evidence>
<dbReference type="SUPFAM" id="SSF54862">
    <property type="entry name" value="4Fe-4S ferredoxins"/>
    <property type="match status" value="1"/>
</dbReference>
<evidence type="ECO:0000259" key="9">
    <source>
        <dbReference type="PROSITE" id="PS51379"/>
    </source>
</evidence>
<dbReference type="GO" id="GO:0046872">
    <property type="term" value="F:metal ion binding"/>
    <property type="evidence" value="ECO:0007669"/>
    <property type="project" value="UniProtKB-KW"/>
</dbReference>
<evidence type="ECO:0000313" key="10">
    <source>
        <dbReference type="EMBL" id="EYE89059.1"/>
    </source>
</evidence>
<dbReference type="PROSITE" id="PS51379">
    <property type="entry name" value="4FE4S_FER_2"/>
    <property type="match status" value="1"/>
</dbReference>
<dbReference type="PANTHER" id="PTHR30002">
    <property type="entry name" value="EPOXYQUEUOSINE REDUCTASE"/>
    <property type="match status" value="1"/>
</dbReference>
<dbReference type="GO" id="GO:0008616">
    <property type="term" value="P:tRNA queuosine(34) biosynthetic process"/>
    <property type="evidence" value="ECO:0007669"/>
    <property type="project" value="UniProtKB-KW"/>
</dbReference>
<evidence type="ECO:0000313" key="11">
    <source>
        <dbReference type="Proteomes" id="UP000019681"/>
    </source>
</evidence>
<protein>
    <submittedName>
        <fullName evidence="10">(Fe-S)-binding protein</fullName>
    </submittedName>
</protein>
<evidence type="ECO:0000256" key="5">
    <source>
        <dbReference type="ARBA" id="ARBA00022785"/>
    </source>
</evidence>
<keyword evidence="7" id="KW-0408">Iron</keyword>
<gene>
    <name evidence="10" type="ORF">Q428_04485</name>
</gene>
<dbReference type="Gene3D" id="3.30.70.3270">
    <property type="match status" value="1"/>
</dbReference>
<evidence type="ECO:0000256" key="1">
    <source>
        <dbReference type="ARBA" id="ARBA00022485"/>
    </source>
</evidence>
<keyword evidence="8" id="KW-0411">Iron-sulfur</keyword>
<dbReference type="RefSeq" id="WP_035378543.1">
    <property type="nucleotide sequence ID" value="NZ_AZQP01000009.1"/>
</dbReference>
<accession>A0A017RXG1</accession>
<sequence>MDIKSEIVQFANEIGVYYIGFSDTNFNSKFIEELLFRKEKGFLSGFEESDYVKRINVKGLMKEAKTIISIAVPYKTIDIDKSKPYFSKSSLGIDYHKVVINKLSQISDFIKEKYNGSCLYFCDIGPLADREIAKKCGVGFYGKNTCIITEKFGSYVFLGEIITDIYIDRDKEKDLNCNNCDLCIKACPVQAIEMPYRLNAKKCLSYISQKKERLSLHEIDHLGTRIYGCDTCQDVCPYNRNAEKSNIEEFMPEKWNYDVDINYILSLSNKEFKNSIGLTSAGWRGKKIIMRNAIIAAGNSGREEYLTLLKKIDADDEMKYYVDIAIRKINDKLK</sequence>
<organism evidence="10 11">
    <name type="scientific">Fervidicella metallireducens AeB</name>
    <dbReference type="NCBI Taxonomy" id="1403537"/>
    <lineage>
        <taxon>Bacteria</taxon>
        <taxon>Bacillati</taxon>
        <taxon>Bacillota</taxon>
        <taxon>Clostridia</taxon>
        <taxon>Eubacteriales</taxon>
        <taxon>Clostridiaceae</taxon>
        <taxon>Fervidicella</taxon>
    </lineage>
</organism>
<dbReference type="InterPro" id="IPR004453">
    <property type="entry name" value="QueG"/>
</dbReference>
<reference evidence="10 11" key="1">
    <citation type="journal article" date="2014" name="Genome Announc.">
        <title>Draft Genome Sequence of Fervidicella metallireducens Strain AeBT, an Iron-Reducing Thermoanaerobe from the Great Artesian Basin.</title>
        <authorList>
            <person name="Patel B.K."/>
        </authorList>
    </citation>
    <scope>NUCLEOTIDE SEQUENCE [LARGE SCALE GENOMIC DNA]</scope>
    <source>
        <strain evidence="10 11">AeB</strain>
    </source>
</reference>
<keyword evidence="5" id="KW-0671">Queuosine biosynthesis</keyword>
<evidence type="ECO:0000256" key="4">
    <source>
        <dbReference type="ARBA" id="ARBA00022723"/>
    </source>
</evidence>
<proteinExistence type="predicted"/>
<feature type="domain" description="4Fe-4S ferredoxin-type" evidence="9">
    <location>
        <begin position="165"/>
        <end position="197"/>
    </location>
</feature>
<comment type="caution">
    <text evidence="10">The sequence shown here is derived from an EMBL/GenBank/DDBJ whole genome shotgun (WGS) entry which is preliminary data.</text>
</comment>
<keyword evidence="1" id="KW-0004">4Fe-4S</keyword>
<dbReference type="GO" id="GO:0052693">
    <property type="term" value="F:epoxyqueuosine reductase activity"/>
    <property type="evidence" value="ECO:0007669"/>
    <property type="project" value="TreeGrafter"/>
</dbReference>
<dbReference type="Pfam" id="PF13484">
    <property type="entry name" value="Fer4_16"/>
    <property type="match status" value="1"/>
</dbReference>
<keyword evidence="4" id="KW-0479">Metal-binding</keyword>
<keyword evidence="6" id="KW-0560">Oxidoreductase</keyword>
<dbReference type="STRING" id="1403537.Q428_04485"/>
<dbReference type="OrthoDB" id="9784571at2"/>
<dbReference type="Proteomes" id="UP000019681">
    <property type="component" value="Unassembled WGS sequence"/>
</dbReference>
<keyword evidence="3" id="KW-0819">tRNA processing</keyword>
<dbReference type="NCBIfam" id="TIGR00276">
    <property type="entry name" value="tRNA epoxyqueuosine(34) reductase QueG"/>
    <property type="match status" value="1"/>
</dbReference>
<dbReference type="InterPro" id="IPR017896">
    <property type="entry name" value="4Fe4S_Fe-S-bd"/>
</dbReference>
<evidence type="ECO:0000256" key="2">
    <source>
        <dbReference type="ARBA" id="ARBA00022490"/>
    </source>
</evidence>
<dbReference type="InterPro" id="IPR017900">
    <property type="entry name" value="4Fe4S_Fe_S_CS"/>
</dbReference>
<name>A0A017RXG1_9CLOT</name>